<dbReference type="EMBL" id="JAROKS010000026">
    <property type="protein sequence ID" value="KAK1784741.1"/>
    <property type="molecule type" value="Genomic_DNA"/>
</dbReference>
<protein>
    <submittedName>
        <fullName evidence="1">Uncharacterized protein</fullName>
    </submittedName>
</protein>
<dbReference type="Proteomes" id="UP001239994">
    <property type="component" value="Unassembled WGS sequence"/>
</dbReference>
<gene>
    <name evidence="1" type="ORF">P4O66_003414</name>
</gene>
<organism evidence="1 2">
    <name type="scientific">Electrophorus voltai</name>
    <dbReference type="NCBI Taxonomy" id="2609070"/>
    <lineage>
        <taxon>Eukaryota</taxon>
        <taxon>Metazoa</taxon>
        <taxon>Chordata</taxon>
        <taxon>Craniata</taxon>
        <taxon>Vertebrata</taxon>
        <taxon>Euteleostomi</taxon>
        <taxon>Actinopterygii</taxon>
        <taxon>Neopterygii</taxon>
        <taxon>Teleostei</taxon>
        <taxon>Ostariophysi</taxon>
        <taxon>Gymnotiformes</taxon>
        <taxon>Gymnotoidei</taxon>
        <taxon>Gymnotidae</taxon>
        <taxon>Electrophorus</taxon>
    </lineage>
</organism>
<accession>A0AAD9DK51</accession>
<evidence type="ECO:0000313" key="1">
    <source>
        <dbReference type="EMBL" id="KAK1784741.1"/>
    </source>
</evidence>
<evidence type="ECO:0000313" key="2">
    <source>
        <dbReference type="Proteomes" id="UP001239994"/>
    </source>
</evidence>
<proteinExistence type="predicted"/>
<name>A0AAD9DK51_9TELE</name>
<reference evidence="1" key="1">
    <citation type="submission" date="2023-03" db="EMBL/GenBank/DDBJ databases">
        <title>Electrophorus voltai genome.</title>
        <authorList>
            <person name="Bian C."/>
        </authorList>
    </citation>
    <scope>NUCLEOTIDE SEQUENCE</scope>
    <source>
        <strain evidence="1">CB-2022</strain>
        <tissue evidence="1">Muscle</tissue>
    </source>
</reference>
<sequence length="93" mass="10316">MVPIWSGHVPPGRGLAYHDNQALQQLDPERPFVVTADASDVGVGTVLLQHSKIPLTPSAGYQPPLYPWNAPTSDQPAVETWCRRSEQVWEIKD</sequence>
<keyword evidence="2" id="KW-1185">Reference proteome</keyword>
<dbReference type="AlphaFoldDB" id="A0AAD9DK51"/>
<comment type="caution">
    <text evidence="1">The sequence shown here is derived from an EMBL/GenBank/DDBJ whole genome shotgun (WGS) entry which is preliminary data.</text>
</comment>